<feature type="compositionally biased region" description="Gly residues" evidence="1">
    <location>
        <begin position="689"/>
        <end position="701"/>
    </location>
</feature>
<name>A0A2K3D2G8_CHLRE</name>
<evidence type="ECO:0000313" key="3">
    <source>
        <dbReference type="Proteomes" id="UP000006906"/>
    </source>
</evidence>
<organism evidence="2 3">
    <name type="scientific">Chlamydomonas reinhardtii</name>
    <name type="common">Chlamydomonas smithii</name>
    <dbReference type="NCBI Taxonomy" id="3055"/>
    <lineage>
        <taxon>Eukaryota</taxon>
        <taxon>Viridiplantae</taxon>
        <taxon>Chlorophyta</taxon>
        <taxon>core chlorophytes</taxon>
        <taxon>Chlorophyceae</taxon>
        <taxon>CS clade</taxon>
        <taxon>Chlamydomonadales</taxon>
        <taxon>Chlamydomonadaceae</taxon>
        <taxon>Chlamydomonas</taxon>
    </lineage>
</organism>
<feature type="region of interest" description="Disordered" evidence="1">
    <location>
        <begin position="617"/>
        <end position="669"/>
    </location>
</feature>
<proteinExistence type="predicted"/>
<feature type="compositionally biased region" description="Low complexity" evidence="1">
    <location>
        <begin position="936"/>
        <end position="946"/>
    </location>
</feature>
<dbReference type="Pfam" id="PF04749">
    <property type="entry name" value="PLAC8"/>
    <property type="match status" value="1"/>
</dbReference>
<feature type="compositionally biased region" description="Polar residues" evidence="1">
    <location>
        <begin position="1021"/>
        <end position="1043"/>
    </location>
</feature>
<dbReference type="ExpressionAtlas" id="A0A2K3D2G8">
    <property type="expression patterns" value="baseline and differential"/>
</dbReference>
<feature type="compositionally biased region" description="Gly residues" evidence="1">
    <location>
        <begin position="501"/>
        <end position="516"/>
    </location>
</feature>
<feature type="region of interest" description="Disordered" evidence="1">
    <location>
        <begin position="275"/>
        <end position="345"/>
    </location>
</feature>
<feature type="region of interest" description="Disordered" evidence="1">
    <location>
        <begin position="394"/>
        <end position="431"/>
    </location>
</feature>
<feature type="compositionally biased region" description="Polar residues" evidence="1">
    <location>
        <begin position="710"/>
        <end position="722"/>
    </location>
</feature>
<dbReference type="EMBL" id="CM008973">
    <property type="protein sequence ID" value="PNW74731.1"/>
    <property type="molecule type" value="Genomic_DNA"/>
</dbReference>
<keyword evidence="3" id="KW-1185">Reference proteome</keyword>
<feature type="compositionally biased region" description="Low complexity" evidence="1">
    <location>
        <begin position="407"/>
        <end position="421"/>
    </location>
</feature>
<dbReference type="AlphaFoldDB" id="A0A2K3D2G8"/>
<dbReference type="InParanoid" id="A0A2K3D2G8"/>
<feature type="region of interest" description="Disordered" evidence="1">
    <location>
        <begin position="475"/>
        <end position="551"/>
    </location>
</feature>
<feature type="region of interest" description="Disordered" evidence="1">
    <location>
        <begin position="1017"/>
        <end position="1068"/>
    </location>
</feature>
<evidence type="ECO:0000256" key="1">
    <source>
        <dbReference type="SAM" id="MobiDB-lite"/>
    </source>
</evidence>
<dbReference type="OMA" id="EMAANCC"/>
<feature type="region of interest" description="Disordered" evidence="1">
    <location>
        <begin position="1088"/>
        <end position="1160"/>
    </location>
</feature>
<feature type="region of interest" description="Disordered" evidence="1">
    <location>
        <begin position="184"/>
        <end position="213"/>
    </location>
</feature>
<dbReference type="RefSeq" id="XP_042918112.1">
    <property type="nucleotide sequence ID" value="XM_043068254.1"/>
</dbReference>
<dbReference type="Proteomes" id="UP000006906">
    <property type="component" value="Chromosome 12"/>
</dbReference>
<dbReference type="InterPro" id="IPR006461">
    <property type="entry name" value="PLAC_motif_containing"/>
</dbReference>
<evidence type="ECO:0000313" key="2">
    <source>
        <dbReference type="EMBL" id="PNW74731.1"/>
    </source>
</evidence>
<dbReference type="GeneID" id="5716604"/>
<dbReference type="Gramene" id="PNW74731">
    <property type="protein sequence ID" value="PNW74731"/>
    <property type="gene ID" value="CHLRE_12g512450v5"/>
</dbReference>
<feature type="compositionally biased region" description="Low complexity" evidence="1">
    <location>
        <begin position="1128"/>
        <end position="1141"/>
    </location>
</feature>
<feature type="compositionally biased region" description="Low complexity" evidence="1">
    <location>
        <begin position="618"/>
        <end position="644"/>
    </location>
</feature>
<dbReference type="OrthoDB" id="547445at2759"/>
<feature type="region of interest" description="Disordered" evidence="1">
    <location>
        <begin position="911"/>
        <end position="946"/>
    </location>
</feature>
<feature type="region of interest" description="Disordered" evidence="1">
    <location>
        <begin position="842"/>
        <end position="863"/>
    </location>
</feature>
<feature type="compositionally biased region" description="Gly residues" evidence="1">
    <location>
        <begin position="1118"/>
        <end position="1127"/>
    </location>
</feature>
<feature type="compositionally biased region" description="Low complexity" evidence="1">
    <location>
        <begin position="313"/>
        <end position="329"/>
    </location>
</feature>
<feature type="compositionally biased region" description="Low complexity" evidence="1">
    <location>
        <begin position="280"/>
        <end position="293"/>
    </location>
</feature>
<feature type="region of interest" description="Disordered" evidence="1">
    <location>
        <begin position="965"/>
        <end position="984"/>
    </location>
</feature>
<gene>
    <name evidence="2" type="ORF">CHLRE_12g512450v5</name>
</gene>
<accession>A0A2K3D2G8</accession>
<protein>
    <submittedName>
        <fullName evidence="2">Uncharacterized protein</fullName>
    </submittedName>
</protein>
<reference evidence="2 3" key="1">
    <citation type="journal article" date="2007" name="Science">
        <title>The Chlamydomonas genome reveals the evolution of key animal and plant functions.</title>
        <authorList>
            <person name="Merchant S.S."/>
            <person name="Prochnik S.E."/>
            <person name="Vallon O."/>
            <person name="Harris E.H."/>
            <person name="Karpowicz S.J."/>
            <person name="Witman G.B."/>
            <person name="Terry A."/>
            <person name="Salamov A."/>
            <person name="Fritz-Laylin L.K."/>
            <person name="Marechal-Drouard L."/>
            <person name="Marshall W.F."/>
            <person name="Qu L.H."/>
            <person name="Nelson D.R."/>
            <person name="Sanderfoot A.A."/>
            <person name="Spalding M.H."/>
            <person name="Kapitonov V.V."/>
            <person name="Ren Q."/>
            <person name="Ferris P."/>
            <person name="Lindquist E."/>
            <person name="Shapiro H."/>
            <person name="Lucas S.M."/>
            <person name="Grimwood J."/>
            <person name="Schmutz J."/>
            <person name="Cardol P."/>
            <person name="Cerutti H."/>
            <person name="Chanfreau G."/>
            <person name="Chen C.L."/>
            <person name="Cognat V."/>
            <person name="Croft M.T."/>
            <person name="Dent R."/>
            <person name="Dutcher S."/>
            <person name="Fernandez E."/>
            <person name="Fukuzawa H."/>
            <person name="Gonzalez-Ballester D."/>
            <person name="Gonzalez-Halphen D."/>
            <person name="Hallmann A."/>
            <person name="Hanikenne M."/>
            <person name="Hippler M."/>
            <person name="Inwood W."/>
            <person name="Jabbari K."/>
            <person name="Kalanon M."/>
            <person name="Kuras R."/>
            <person name="Lefebvre P.A."/>
            <person name="Lemaire S.D."/>
            <person name="Lobanov A.V."/>
            <person name="Lohr M."/>
            <person name="Manuell A."/>
            <person name="Meier I."/>
            <person name="Mets L."/>
            <person name="Mittag M."/>
            <person name="Mittelmeier T."/>
            <person name="Moroney J.V."/>
            <person name="Moseley J."/>
            <person name="Napoli C."/>
            <person name="Nedelcu A.M."/>
            <person name="Niyogi K."/>
            <person name="Novoselov S.V."/>
            <person name="Paulsen I.T."/>
            <person name="Pazour G."/>
            <person name="Purton S."/>
            <person name="Ral J.P."/>
            <person name="Riano-Pachon D.M."/>
            <person name="Riekhof W."/>
            <person name="Rymarquis L."/>
            <person name="Schroda M."/>
            <person name="Stern D."/>
            <person name="Umen J."/>
            <person name="Willows R."/>
            <person name="Wilson N."/>
            <person name="Zimmer S.L."/>
            <person name="Allmer J."/>
            <person name="Balk J."/>
            <person name="Bisova K."/>
            <person name="Chen C.J."/>
            <person name="Elias M."/>
            <person name="Gendler K."/>
            <person name="Hauser C."/>
            <person name="Lamb M.R."/>
            <person name="Ledford H."/>
            <person name="Long J.C."/>
            <person name="Minagawa J."/>
            <person name="Page M.D."/>
            <person name="Pan J."/>
            <person name="Pootakham W."/>
            <person name="Roje S."/>
            <person name="Rose A."/>
            <person name="Stahlberg E."/>
            <person name="Terauchi A.M."/>
            <person name="Yang P."/>
            <person name="Ball S."/>
            <person name="Bowler C."/>
            <person name="Dieckmann C.L."/>
            <person name="Gladyshev V.N."/>
            <person name="Green P."/>
            <person name="Jorgensen R."/>
            <person name="Mayfield S."/>
            <person name="Mueller-Roeber B."/>
            <person name="Rajamani S."/>
            <person name="Sayre R.T."/>
            <person name="Brokstein P."/>
            <person name="Dubchak I."/>
            <person name="Goodstein D."/>
            <person name="Hornick L."/>
            <person name="Huang Y.W."/>
            <person name="Jhaveri J."/>
            <person name="Luo Y."/>
            <person name="Martinez D."/>
            <person name="Ngau W.C."/>
            <person name="Otillar B."/>
            <person name="Poliakov A."/>
            <person name="Porter A."/>
            <person name="Szajkowski L."/>
            <person name="Werner G."/>
            <person name="Zhou K."/>
            <person name="Grigoriev I.V."/>
            <person name="Rokhsar D.S."/>
            <person name="Grossman A.R."/>
        </authorList>
    </citation>
    <scope>NUCLEOTIDE SEQUENCE [LARGE SCALE GENOMIC DNA]</scope>
    <source>
        <strain evidence="3">CC-503</strain>
    </source>
</reference>
<dbReference type="KEGG" id="cre:CHLRE_12g512450v5"/>
<feature type="compositionally biased region" description="Basic and acidic residues" evidence="1">
    <location>
        <begin position="912"/>
        <end position="922"/>
    </location>
</feature>
<feature type="compositionally biased region" description="Polar residues" evidence="1">
    <location>
        <begin position="394"/>
        <end position="406"/>
    </location>
</feature>
<feature type="compositionally biased region" description="Polar residues" evidence="1">
    <location>
        <begin position="744"/>
        <end position="757"/>
    </location>
</feature>
<feature type="region of interest" description="Disordered" evidence="1">
    <location>
        <begin position="683"/>
        <end position="793"/>
    </location>
</feature>
<sequence length="1160" mass="113895">MPSRIDDDLECGARSLACLGYEDPTNYDKVGGGVRHTQACCCPATLVAANTSLLEGEEADGAAGNIPCSSGLSIGPKGAEAYGGVCRSQIICGLLCLGAPVLYTENVILRQRIRQKYGLRHSSSCAEMAANCCYPCTLVQAHTLLRERQFQEANALRHSISKDVHGPLEAAMRAMRRTAANDVARNQAVNADQRRSAQVPHRPEKDAATSVGVVPADDAALARDTQRGAAAAASGGGADELKESLSFTAHAHTHASGEETPDKVTLFGRERPAPTRQLPAASASSASGSRSTSIPPVEYTDSPRMGGGGGASTGAAATTSFAASSASHDTSAHHHDAESALTDSASFPVPAALPIPTMVREPPTFAVPPTLKPPDSMDSEVVAAWMQGPKLTHLSQSLQRPAQPETSRNGPAAAPAGSSRAGAHHPTTSVGSDASLFSIALDPPSLHASPMPLMPGSHGSRAAAATAISPVVVASSTASPPEADSLPPLTRLPGPTSIGGSSDGTGRGSSSGGGGLDTITSSKLSAMIDREMLNGGSSGGGSTAGPTPSQSAVFRDSTAFRHSVMAPIAEEEAAVAGGTTGASTPSASVTALPLPPSAALTDSVVLGASVALGHGGMAAAAPPARNSTQQRTSQQRGSSAAPSSGMGGLRAGGPAAASRGSRGGAAGPNVAVAAGSAALTSLSRMGSENGSGGGAAPGGGNNRRSGPSSLQRRATGGSSSSLAPARASVAQPRASVAKPDGVSAGSSANVSRRTTVATGDGMGASGDNFSSLHTQPPPPPHQPYLHHPAADGLDDDAVNLASIRPSFIDAPNMEQFKSALRAAGERADASMAAAAPVAPAGVRSSGLTQTPPPPAAATAAATATASRSSSRLGGAVAVVGHIPPASAGSCRYGGAAAAPAAAMYASYCGEGPSHESGDHDSALEDEASSAMDGPVSSAEASSATASSTVAGGNAAAARRGGSAAAAKAAPQASSSSSSRASGATAMDGDASVSVAVLRPTGLAVGASAAASVACGVGGPQPATSPSADVSALSASRQSASGLSNGDPGAGTYGPGPYDSTADSAVAVSQQRKQTWMNWMTQSYMSGGVGSDAGSSRVMRSGLGRPGGAPAPGVSGVRAAGGGGGRGGAAPEPASSSNSVSVNQRDVQDDAASGPVYRRWT</sequence>